<gene>
    <name evidence="3" type="ORF">KHLLAP_LOCUS1619</name>
</gene>
<evidence type="ECO:0000259" key="2">
    <source>
        <dbReference type="PROSITE" id="PS50089"/>
    </source>
</evidence>
<evidence type="ECO:0000313" key="4">
    <source>
        <dbReference type="Proteomes" id="UP001295740"/>
    </source>
</evidence>
<dbReference type="PROSITE" id="PS50089">
    <property type="entry name" value="ZF_RING_2"/>
    <property type="match status" value="1"/>
</dbReference>
<proteinExistence type="predicted"/>
<dbReference type="Proteomes" id="UP001295740">
    <property type="component" value="Unassembled WGS sequence"/>
</dbReference>
<comment type="caution">
    <text evidence="3">The sequence shown here is derived from an EMBL/GenBank/DDBJ whole genome shotgun (WGS) entry which is preliminary data.</text>
</comment>
<dbReference type="Pfam" id="PF13639">
    <property type="entry name" value="zf-RING_2"/>
    <property type="match status" value="1"/>
</dbReference>
<evidence type="ECO:0000313" key="3">
    <source>
        <dbReference type="EMBL" id="CAJ2501151.1"/>
    </source>
</evidence>
<dbReference type="Gene3D" id="3.30.40.10">
    <property type="entry name" value="Zinc/RING finger domain, C3HC4 (zinc finger)"/>
    <property type="match status" value="1"/>
</dbReference>
<dbReference type="GO" id="GO:0008270">
    <property type="term" value="F:zinc ion binding"/>
    <property type="evidence" value="ECO:0007669"/>
    <property type="project" value="UniProtKB-KW"/>
</dbReference>
<reference evidence="3" key="1">
    <citation type="submission" date="2023-10" db="EMBL/GenBank/DDBJ databases">
        <authorList>
            <person name="Hackl T."/>
        </authorList>
    </citation>
    <scope>NUCLEOTIDE SEQUENCE</scope>
</reference>
<keyword evidence="1" id="KW-0479">Metal-binding</keyword>
<keyword evidence="4" id="KW-1185">Reference proteome</keyword>
<keyword evidence="1" id="KW-0863">Zinc-finger</keyword>
<name>A0AAI8YDT2_9PEZI</name>
<dbReference type="EMBL" id="CAUWAG010000003">
    <property type="protein sequence ID" value="CAJ2501151.1"/>
    <property type="molecule type" value="Genomic_DNA"/>
</dbReference>
<evidence type="ECO:0000256" key="1">
    <source>
        <dbReference type="PROSITE-ProRule" id="PRU00175"/>
    </source>
</evidence>
<dbReference type="InterPro" id="IPR013083">
    <property type="entry name" value="Znf_RING/FYVE/PHD"/>
</dbReference>
<organism evidence="3 4">
    <name type="scientific">Anthostomella pinea</name>
    <dbReference type="NCBI Taxonomy" id="933095"/>
    <lineage>
        <taxon>Eukaryota</taxon>
        <taxon>Fungi</taxon>
        <taxon>Dikarya</taxon>
        <taxon>Ascomycota</taxon>
        <taxon>Pezizomycotina</taxon>
        <taxon>Sordariomycetes</taxon>
        <taxon>Xylariomycetidae</taxon>
        <taxon>Xylariales</taxon>
        <taxon>Xylariaceae</taxon>
        <taxon>Anthostomella</taxon>
    </lineage>
</organism>
<accession>A0AAI8YDT2</accession>
<feature type="domain" description="RING-type" evidence="2">
    <location>
        <begin position="93"/>
        <end position="161"/>
    </location>
</feature>
<protein>
    <submittedName>
        <fullName evidence="3">Uu.00g040040.m01.CDS01</fullName>
    </submittedName>
</protein>
<dbReference type="SUPFAM" id="SSF57850">
    <property type="entry name" value="RING/U-box"/>
    <property type="match status" value="1"/>
</dbReference>
<sequence>MDYSMSPPPYEASSYFPLQIGMRPSSPPGVPFHAYHVSLPSGPPPGLVRVERPAPSPICRLTNSEISLFGDIALYFDHPYDLNGHPVVVDLTCTICADCTLEMPANESALRPGLGPDPVVESMVEPLAVLPCGHMFGSRCLDTWLSSKDVSGEVPTCPQCRFELYHPARNCGHYLAPKQYSPQLSRSDQIPWTIPEGGSVPGECEACVRAQTDYQIERLEELLFPQVGFENYRSDDDERLVQGARLMFARNVEIMRHEVRERTLRW</sequence>
<keyword evidence="1" id="KW-0862">Zinc</keyword>
<dbReference type="InterPro" id="IPR001841">
    <property type="entry name" value="Znf_RING"/>
</dbReference>
<dbReference type="AlphaFoldDB" id="A0AAI8YDT2"/>